<dbReference type="InterPro" id="IPR032774">
    <property type="entry name" value="WG_beta_rep"/>
</dbReference>
<dbReference type="AlphaFoldDB" id="A0A0E3BKW6"/>
<dbReference type="Proteomes" id="UP000058857">
    <property type="component" value="Chromosome 1"/>
</dbReference>
<organism evidence="1">
    <name type="scientific">Leptospira borgpetersenii serovar Ballum</name>
    <dbReference type="NCBI Taxonomy" id="280505"/>
    <lineage>
        <taxon>Bacteria</taxon>
        <taxon>Pseudomonadati</taxon>
        <taxon>Spirochaetota</taxon>
        <taxon>Spirochaetia</taxon>
        <taxon>Leptospirales</taxon>
        <taxon>Leptospiraceae</taxon>
        <taxon>Leptospira</taxon>
    </lineage>
</organism>
<protein>
    <recommendedName>
        <fullName evidence="3">WG repeat-containing protein</fullName>
    </recommendedName>
</protein>
<reference evidence="1 2" key="1">
    <citation type="journal article" date="2015" name="PLoS Negl. Trop. Dis.">
        <title>Distribution of Plasmids in Distinct Leptospira Pathogenic Species.</title>
        <authorList>
            <person name="Wang Y."/>
            <person name="Zhuang X."/>
            <person name="Zhong Y."/>
            <person name="Zhang C."/>
            <person name="Zhang Y."/>
            <person name="Zeng L."/>
            <person name="Zhu Y."/>
            <person name="He P."/>
            <person name="Dong K."/>
            <person name="Pal U."/>
            <person name="Guo X."/>
            <person name="Qin J."/>
        </authorList>
    </citation>
    <scope>NUCLEOTIDE SEQUENCE [LARGE SCALE GENOMIC DNA]</scope>
    <source>
        <strain evidence="1 2">56604</strain>
    </source>
</reference>
<gene>
    <name evidence="1" type="ORF">LBBP_01913</name>
</gene>
<dbReference type="PANTHER" id="PTHR37841">
    <property type="entry name" value="GLR2918 PROTEIN"/>
    <property type="match status" value="1"/>
</dbReference>
<evidence type="ECO:0000313" key="2">
    <source>
        <dbReference type="Proteomes" id="UP000058857"/>
    </source>
</evidence>
<dbReference type="Pfam" id="PF14903">
    <property type="entry name" value="WG_beta_rep"/>
    <property type="match status" value="8"/>
</dbReference>
<evidence type="ECO:0000313" key="1">
    <source>
        <dbReference type="EMBL" id="ALO26190.1"/>
    </source>
</evidence>
<accession>A0A0E3BKW6</accession>
<sequence>MKDRAPLFCVRKWSKDKKNFKLGYIDAQGQWVIEPEYDRAEGFQEGVAIVVKDGKKFLINERNEKIFDVSDNVNLFSFSEGLAVAYSKVKPRRFQYGYMNLSGELIIPLEYERAEPFREGRGVVQSSETKKWGAVDSSGKLAIPHKFLNGIYFRDGMAVTAEDSSGMGVIDRNGAYMVSPKFESIGRFSEGLARAVDKKTRKYGFINSKGEYEIEPTISYANEFSNGFAAMHDKQSKWGYIDKSGNITIPTKFNSTGDFSEELADVLTHKWGYINKLGDWIIQPAFTRAYPFLNGIADVEIKKKHGLINPKGEFILEPIYNHIDNTLPTLLRVTLSTNPKSPSFEQYFTRNGKLVWSEFESVPMTSPSPKRKKNDIVIPKDLLADIKERTHKIVSDFSQSDETVRKSISQLTQISWEEVFIKTVDQLDTNWKELGTDLSGELSGALFFWDDTQGNVGLSVCFAIDNNDPDDLLNEFDGGESAVDFDFVFSKVVPACKESERIQSSLKNELLDVLFEKAVAYSLTRTDFLKIKKMDPLYIYRAYAHNEPPTILFKVGKNKPEILDAKGFIQRRILKDHPYFSQIFGKEEWAEQYQDKFNEISQDDLAETLNHFLFTYWKEESKPEYIKAIAELLPIASKTVRSNRLRLVLAGYFSIDKKPELALQHLRELKEEEHLSTHFLWAREYFSSLEENPEFKEIVQRVKAMGR</sequence>
<dbReference type="PANTHER" id="PTHR37841:SF1">
    <property type="entry name" value="DUF3298 DOMAIN-CONTAINING PROTEIN"/>
    <property type="match status" value="1"/>
</dbReference>
<dbReference type="SUPFAM" id="SSF69360">
    <property type="entry name" value="Cell wall binding repeat"/>
    <property type="match status" value="1"/>
</dbReference>
<name>A0A0E3BKW6_LEPBO</name>
<dbReference type="RefSeq" id="WP_002738844.1">
    <property type="nucleotide sequence ID" value="NZ_CP012029.1"/>
</dbReference>
<dbReference type="PATRIC" id="fig|280505.15.peg.1875"/>
<dbReference type="EMBL" id="CP012029">
    <property type="protein sequence ID" value="ALO26190.1"/>
    <property type="molecule type" value="Genomic_DNA"/>
</dbReference>
<proteinExistence type="predicted"/>
<evidence type="ECO:0008006" key="3">
    <source>
        <dbReference type="Google" id="ProtNLM"/>
    </source>
</evidence>